<evidence type="ECO:0000259" key="3">
    <source>
        <dbReference type="Pfam" id="PF01261"/>
    </source>
</evidence>
<dbReference type="PANTHER" id="PTHR12110">
    <property type="entry name" value="HYDROXYPYRUVATE ISOMERASE"/>
    <property type="match status" value="1"/>
</dbReference>
<evidence type="ECO:0000256" key="1">
    <source>
        <dbReference type="ARBA" id="ARBA00023277"/>
    </source>
</evidence>
<dbReference type="EMBL" id="FNKH01000002">
    <property type="protein sequence ID" value="SDQ49590.1"/>
    <property type="molecule type" value="Genomic_DNA"/>
</dbReference>
<dbReference type="GO" id="GO:0016853">
    <property type="term" value="F:isomerase activity"/>
    <property type="evidence" value="ECO:0007669"/>
    <property type="project" value="UniProtKB-KW"/>
</dbReference>
<gene>
    <name evidence="4" type="ORF">SAMN04489742_1342</name>
</gene>
<dbReference type="OrthoDB" id="9780241at2"/>
<keyword evidence="1" id="KW-0119">Carbohydrate metabolism</keyword>
<dbReference type="InterPro" id="IPR050312">
    <property type="entry name" value="IolE/XylAMocC-like"/>
</dbReference>
<dbReference type="PANTHER" id="PTHR12110:SF48">
    <property type="entry name" value="BLL3656 PROTEIN"/>
    <property type="match status" value="1"/>
</dbReference>
<evidence type="ECO:0000256" key="2">
    <source>
        <dbReference type="SAM" id="MobiDB-lite"/>
    </source>
</evidence>
<accession>A0A1H1BCJ9</accession>
<keyword evidence="5" id="KW-1185">Reference proteome</keyword>
<feature type="region of interest" description="Disordered" evidence="2">
    <location>
        <begin position="266"/>
        <end position="289"/>
    </location>
</feature>
<dbReference type="InterPro" id="IPR013022">
    <property type="entry name" value="Xyl_isomerase-like_TIM-brl"/>
</dbReference>
<dbReference type="RefSeq" id="WP_074699764.1">
    <property type="nucleotide sequence ID" value="NZ_CP018863.1"/>
</dbReference>
<dbReference type="Pfam" id="PF01261">
    <property type="entry name" value="AP_endonuc_2"/>
    <property type="match status" value="1"/>
</dbReference>
<dbReference type="Proteomes" id="UP000181917">
    <property type="component" value="Unassembled WGS sequence"/>
</dbReference>
<proteinExistence type="predicted"/>
<reference evidence="4 5" key="1">
    <citation type="submission" date="2016-10" db="EMBL/GenBank/DDBJ databases">
        <authorList>
            <person name="de Groot N.N."/>
        </authorList>
    </citation>
    <scope>NUCLEOTIDE SEQUENCE [LARGE SCALE GENOMIC DNA]</scope>
    <source>
        <strain evidence="4 5">DSM 20117</strain>
    </source>
</reference>
<protein>
    <submittedName>
        <fullName evidence="4">Sugar phosphate isomerase/epimerase</fullName>
    </submittedName>
</protein>
<evidence type="ECO:0000313" key="5">
    <source>
        <dbReference type="Proteomes" id="UP000181917"/>
    </source>
</evidence>
<dbReference type="STRING" id="37928.SAMN04489742_1342"/>
<dbReference type="SUPFAM" id="SSF51658">
    <property type="entry name" value="Xylose isomerase-like"/>
    <property type="match status" value="1"/>
</dbReference>
<sequence length="289" mass="31530">MKHPLALSALTVLELTPPEMVSCAAETGYDLVGLRLIPATPEERRYPTIGRTRMVLETRKRLDETGMKVWDVEILRLKPETSVTADYEAFLETGAFLGASQVLVAGNDGDRSRLADNFAALAELAQSYGLTPNMEFMPWTEVKDLADAADLLHQAGHPNSGLLIDSIHFDRSASSAEDIAALPPEWFRYLQLCDAVAERPETTEELLYQARVGRLLPGQGGLNILAPLRYLPEELPICIEAPVVTNVPVPPRERAAAALEAARTTLSNLDGVPRPSRAPVPAASQNKED</sequence>
<feature type="domain" description="Xylose isomerase-like TIM barrel" evidence="3">
    <location>
        <begin position="24"/>
        <end position="230"/>
    </location>
</feature>
<dbReference type="AlphaFoldDB" id="A0A1H1BCJ9"/>
<name>A0A1H1BCJ9_9MICC</name>
<organism evidence="4 5">
    <name type="scientific">Crystallibacter crystallopoietes</name>
    <dbReference type="NCBI Taxonomy" id="37928"/>
    <lineage>
        <taxon>Bacteria</taxon>
        <taxon>Bacillati</taxon>
        <taxon>Actinomycetota</taxon>
        <taxon>Actinomycetes</taxon>
        <taxon>Micrococcales</taxon>
        <taxon>Micrococcaceae</taxon>
        <taxon>Crystallibacter</taxon>
    </lineage>
</organism>
<keyword evidence="4" id="KW-0413">Isomerase</keyword>
<dbReference type="KEGG" id="acry:AC20117_10645"/>
<evidence type="ECO:0000313" key="4">
    <source>
        <dbReference type="EMBL" id="SDQ49590.1"/>
    </source>
</evidence>
<dbReference type="Gene3D" id="3.20.20.150">
    <property type="entry name" value="Divalent-metal-dependent TIM barrel enzymes"/>
    <property type="match status" value="1"/>
</dbReference>
<dbReference type="InterPro" id="IPR036237">
    <property type="entry name" value="Xyl_isomerase-like_sf"/>
</dbReference>